<feature type="transmembrane region" description="Helical" evidence="1">
    <location>
        <begin position="53"/>
        <end position="73"/>
    </location>
</feature>
<gene>
    <name evidence="4" type="ORF">SAMN02982919_02789</name>
</gene>
<feature type="transmembrane region" description="Helical" evidence="1">
    <location>
        <begin position="85"/>
        <end position="102"/>
    </location>
</feature>
<dbReference type="InterPro" id="IPR013767">
    <property type="entry name" value="PAS_fold"/>
</dbReference>
<name>A0A1H9R5B4_9BURK</name>
<dbReference type="SUPFAM" id="SSF55073">
    <property type="entry name" value="Nucleotide cyclase"/>
    <property type="match status" value="1"/>
</dbReference>
<dbReference type="InterPro" id="IPR000014">
    <property type="entry name" value="PAS"/>
</dbReference>
<keyword evidence="1" id="KW-0472">Membrane</keyword>
<dbReference type="SMART" id="SM00267">
    <property type="entry name" value="GGDEF"/>
    <property type="match status" value="1"/>
</dbReference>
<dbReference type="InterPro" id="IPR029787">
    <property type="entry name" value="Nucleotide_cyclase"/>
</dbReference>
<dbReference type="Gene3D" id="3.30.70.270">
    <property type="match status" value="1"/>
</dbReference>
<dbReference type="PANTHER" id="PTHR46663">
    <property type="entry name" value="DIGUANYLATE CYCLASE DGCT-RELATED"/>
    <property type="match status" value="1"/>
</dbReference>
<dbReference type="Pfam" id="PF00989">
    <property type="entry name" value="PAS"/>
    <property type="match status" value="1"/>
</dbReference>
<dbReference type="OrthoDB" id="9813903at2"/>
<feature type="transmembrane region" description="Helical" evidence="1">
    <location>
        <begin position="109"/>
        <end position="128"/>
    </location>
</feature>
<dbReference type="InterPro" id="IPR035965">
    <property type="entry name" value="PAS-like_dom_sf"/>
</dbReference>
<dbReference type="AlphaFoldDB" id="A0A1H9R5B4"/>
<evidence type="ECO:0000313" key="5">
    <source>
        <dbReference type="Proteomes" id="UP000199766"/>
    </source>
</evidence>
<reference evidence="4 5" key="1">
    <citation type="submission" date="2016-10" db="EMBL/GenBank/DDBJ databases">
        <authorList>
            <person name="de Groot N.N."/>
        </authorList>
    </citation>
    <scope>NUCLEOTIDE SEQUENCE [LARGE SCALE GENOMIC DNA]</scope>
    <source>
        <strain evidence="4 5">ATCC 35958</strain>
    </source>
</reference>
<dbReference type="GO" id="GO:0003824">
    <property type="term" value="F:catalytic activity"/>
    <property type="evidence" value="ECO:0007669"/>
    <property type="project" value="UniProtKB-ARBA"/>
</dbReference>
<dbReference type="EMBL" id="FOGD01000012">
    <property type="protein sequence ID" value="SER67239.1"/>
    <property type="molecule type" value="Genomic_DNA"/>
</dbReference>
<dbReference type="Gene3D" id="3.30.450.20">
    <property type="entry name" value="PAS domain"/>
    <property type="match status" value="1"/>
</dbReference>
<dbReference type="InterPro" id="IPR000160">
    <property type="entry name" value="GGDEF_dom"/>
</dbReference>
<proteinExistence type="predicted"/>
<evidence type="ECO:0000313" key="4">
    <source>
        <dbReference type="EMBL" id="SER67239.1"/>
    </source>
</evidence>
<dbReference type="FunFam" id="3.30.70.270:FF:000001">
    <property type="entry name" value="Diguanylate cyclase domain protein"/>
    <property type="match status" value="1"/>
</dbReference>
<dbReference type="NCBIfam" id="TIGR00229">
    <property type="entry name" value="sensory_box"/>
    <property type="match status" value="1"/>
</dbReference>
<dbReference type="SUPFAM" id="SSF55785">
    <property type="entry name" value="PYP-like sensor domain (PAS domain)"/>
    <property type="match status" value="1"/>
</dbReference>
<feature type="transmembrane region" description="Helical" evidence="1">
    <location>
        <begin position="140"/>
        <end position="164"/>
    </location>
</feature>
<dbReference type="CDD" id="cd01949">
    <property type="entry name" value="GGDEF"/>
    <property type="match status" value="1"/>
</dbReference>
<dbReference type="PANTHER" id="PTHR46663:SF3">
    <property type="entry name" value="SLL0267 PROTEIN"/>
    <property type="match status" value="1"/>
</dbReference>
<dbReference type="PROSITE" id="PS50112">
    <property type="entry name" value="PAS"/>
    <property type="match status" value="1"/>
</dbReference>
<sequence>MFVMLFVGVTAMALSIASVAYRRQPDLLVFSFGLMSQGMGYALFFLRGQVSPLLSVVLANIAINGAMALYVLALYRFQCRTPPRGLVAIPVVLVGLGTWWLVDAYQARRILLSAITLLQFVHMSVLLWQWRHQTAGRGQYILGFAAVFTALTMIYRIVVTLAGWDPAQKVTDSTITVILSFMLSLLDTLLLSVGMLVMVQERTEQARVDSEDRYRKLIESANEGICVLEKGILRFVNPKFIELFGYNHDELLGQPILRFIHPDDRALVCENHQKRLEGHADDLKYPARVETKTHGVRWMEISGVAIDWCDQPSTLNFCSDITERQEIDARIRELAFHDALTHLPNRRLLHEHLERAMAQNQRSQQHSAVLFMDLDNFKPLNDRYGHNVGDLLLIEVAQRLCQSIRGTDNAARLGGDEFVVVLNGLSPNLPTATEQARHVAEKIIQALSEPYRLQVTQDGQSHTVEHHCTASAGVTFFCGHGSTPAQLLDQADAAMYRAKEAGRNQVQFYQAAPAVG</sequence>
<dbReference type="Proteomes" id="UP000199766">
    <property type="component" value="Unassembled WGS sequence"/>
</dbReference>
<feature type="transmembrane region" description="Helical" evidence="1">
    <location>
        <begin position="27"/>
        <end position="46"/>
    </location>
</feature>
<organism evidence="4 5">
    <name type="scientific">Giesbergeria anulus</name>
    <dbReference type="NCBI Taxonomy" id="180197"/>
    <lineage>
        <taxon>Bacteria</taxon>
        <taxon>Pseudomonadati</taxon>
        <taxon>Pseudomonadota</taxon>
        <taxon>Betaproteobacteria</taxon>
        <taxon>Burkholderiales</taxon>
        <taxon>Comamonadaceae</taxon>
        <taxon>Giesbergeria</taxon>
    </lineage>
</organism>
<feature type="transmembrane region" description="Helical" evidence="1">
    <location>
        <begin position="176"/>
        <end position="199"/>
    </location>
</feature>
<dbReference type="Pfam" id="PF00990">
    <property type="entry name" value="GGDEF"/>
    <property type="match status" value="1"/>
</dbReference>
<dbReference type="PROSITE" id="PS50887">
    <property type="entry name" value="GGDEF"/>
    <property type="match status" value="1"/>
</dbReference>
<accession>A0A1H9R5B4</accession>
<protein>
    <submittedName>
        <fullName evidence="4">PAS domain S-box-containing protein/diguanylate cyclase (GGDEF) domain-containing protein</fullName>
    </submittedName>
</protein>
<evidence type="ECO:0000256" key="1">
    <source>
        <dbReference type="SAM" id="Phobius"/>
    </source>
</evidence>
<dbReference type="NCBIfam" id="TIGR00254">
    <property type="entry name" value="GGDEF"/>
    <property type="match status" value="1"/>
</dbReference>
<evidence type="ECO:0000259" key="3">
    <source>
        <dbReference type="PROSITE" id="PS50887"/>
    </source>
</evidence>
<dbReference type="STRING" id="180197.SAMN02982919_02789"/>
<dbReference type="GO" id="GO:0006355">
    <property type="term" value="P:regulation of DNA-templated transcription"/>
    <property type="evidence" value="ECO:0007669"/>
    <property type="project" value="InterPro"/>
</dbReference>
<keyword evidence="1" id="KW-1133">Transmembrane helix</keyword>
<dbReference type="InterPro" id="IPR043128">
    <property type="entry name" value="Rev_trsase/Diguanyl_cyclase"/>
</dbReference>
<keyword evidence="5" id="KW-1185">Reference proteome</keyword>
<evidence type="ECO:0000259" key="2">
    <source>
        <dbReference type="PROSITE" id="PS50112"/>
    </source>
</evidence>
<feature type="domain" description="PAS" evidence="2">
    <location>
        <begin position="210"/>
        <end position="279"/>
    </location>
</feature>
<dbReference type="InterPro" id="IPR052163">
    <property type="entry name" value="DGC-Regulatory_Protein"/>
</dbReference>
<feature type="domain" description="GGDEF" evidence="3">
    <location>
        <begin position="365"/>
        <end position="511"/>
    </location>
</feature>
<dbReference type="CDD" id="cd00130">
    <property type="entry name" value="PAS"/>
    <property type="match status" value="1"/>
</dbReference>
<dbReference type="SMART" id="SM00091">
    <property type="entry name" value="PAS"/>
    <property type="match status" value="1"/>
</dbReference>
<keyword evidence="1" id="KW-0812">Transmembrane</keyword>